<organism evidence="1 2">
    <name type="scientific">Herminiimonas aquatilis</name>
    <dbReference type="NCBI Taxonomy" id="345342"/>
    <lineage>
        <taxon>Bacteria</taxon>
        <taxon>Pseudomonadati</taxon>
        <taxon>Pseudomonadota</taxon>
        <taxon>Betaproteobacteria</taxon>
        <taxon>Burkholderiales</taxon>
        <taxon>Oxalobacteraceae</taxon>
        <taxon>Herminiimonas</taxon>
    </lineage>
</organism>
<dbReference type="RefSeq" id="WP_382234163.1">
    <property type="nucleotide sequence ID" value="NZ_JBHTCC010000002.1"/>
</dbReference>
<sequence>MDEESFNLSMRKFLKMVGVSSQNAIEKAVEKAIAEGRISGTESFPAKVTLEIEGVKLHITFDGEIRLQ</sequence>
<name>A0ABW2J5H6_9BURK</name>
<gene>
    <name evidence="1" type="ORF">ACFQO0_09935</name>
</gene>
<evidence type="ECO:0000313" key="2">
    <source>
        <dbReference type="Proteomes" id="UP001596379"/>
    </source>
</evidence>
<keyword evidence="2" id="KW-1185">Reference proteome</keyword>
<dbReference type="Proteomes" id="UP001596379">
    <property type="component" value="Unassembled WGS sequence"/>
</dbReference>
<dbReference type="InterPro" id="IPR045471">
    <property type="entry name" value="DUF6494"/>
</dbReference>
<reference evidence="2" key="1">
    <citation type="journal article" date="2019" name="Int. J. Syst. Evol. Microbiol.">
        <title>The Global Catalogue of Microorganisms (GCM) 10K type strain sequencing project: providing services to taxonomists for standard genome sequencing and annotation.</title>
        <authorList>
            <consortium name="The Broad Institute Genomics Platform"/>
            <consortium name="The Broad Institute Genome Sequencing Center for Infectious Disease"/>
            <person name="Wu L."/>
            <person name="Ma J."/>
        </authorList>
    </citation>
    <scope>NUCLEOTIDE SEQUENCE [LARGE SCALE GENOMIC DNA]</scope>
    <source>
        <strain evidence="2">CCUG 36956</strain>
    </source>
</reference>
<accession>A0ABW2J5H6</accession>
<dbReference type="Pfam" id="PF20104">
    <property type="entry name" value="DUF6494"/>
    <property type="match status" value="1"/>
</dbReference>
<comment type="caution">
    <text evidence="1">The sequence shown here is derived from an EMBL/GenBank/DDBJ whole genome shotgun (WGS) entry which is preliminary data.</text>
</comment>
<proteinExistence type="predicted"/>
<protein>
    <submittedName>
        <fullName evidence="1">DUF6494 family protein</fullName>
    </submittedName>
</protein>
<evidence type="ECO:0000313" key="1">
    <source>
        <dbReference type="EMBL" id="MFC7298750.1"/>
    </source>
</evidence>
<dbReference type="EMBL" id="JBHTCC010000002">
    <property type="protein sequence ID" value="MFC7298750.1"/>
    <property type="molecule type" value="Genomic_DNA"/>
</dbReference>